<dbReference type="InterPro" id="IPR004805">
    <property type="entry name" value="DnaE2/DnaE/PolC"/>
</dbReference>
<dbReference type="PANTHER" id="PTHR32294">
    <property type="entry name" value="DNA POLYMERASE III SUBUNIT ALPHA"/>
    <property type="match status" value="1"/>
</dbReference>
<evidence type="ECO:0000256" key="2">
    <source>
        <dbReference type="ARBA" id="ARBA00019114"/>
    </source>
</evidence>
<dbReference type="Pfam" id="PF14579">
    <property type="entry name" value="HHH_6"/>
    <property type="match status" value="1"/>
</dbReference>
<keyword evidence="6" id="KW-0239">DNA-directed DNA polymerase</keyword>
<evidence type="ECO:0000256" key="3">
    <source>
        <dbReference type="ARBA" id="ARBA00022679"/>
    </source>
</evidence>
<dbReference type="GO" id="GO:0008408">
    <property type="term" value="F:3'-5' exonuclease activity"/>
    <property type="evidence" value="ECO:0007669"/>
    <property type="project" value="InterPro"/>
</dbReference>
<comment type="catalytic activity">
    <reaction evidence="7">
        <text>DNA(n) + a 2'-deoxyribonucleoside 5'-triphosphate = DNA(n+1) + diphosphate</text>
        <dbReference type="Rhea" id="RHEA:22508"/>
        <dbReference type="Rhea" id="RHEA-COMP:17339"/>
        <dbReference type="Rhea" id="RHEA-COMP:17340"/>
        <dbReference type="ChEBI" id="CHEBI:33019"/>
        <dbReference type="ChEBI" id="CHEBI:61560"/>
        <dbReference type="ChEBI" id="CHEBI:173112"/>
        <dbReference type="EC" id="2.7.7.7"/>
    </reaction>
</comment>
<evidence type="ECO:0000256" key="1">
    <source>
        <dbReference type="ARBA" id="ARBA00012417"/>
    </source>
</evidence>
<dbReference type="EC" id="2.7.7.7" evidence="1"/>
<dbReference type="Pfam" id="PF17657">
    <property type="entry name" value="DNA_pol3_finger"/>
    <property type="match status" value="1"/>
</dbReference>
<dbReference type="InterPro" id="IPR029460">
    <property type="entry name" value="DNAPol_HHH"/>
</dbReference>
<dbReference type="EMBL" id="LR794158">
    <property type="protein sequence ID" value="CAB3976468.1"/>
    <property type="molecule type" value="Genomic_DNA"/>
</dbReference>
<gene>
    <name evidence="9" type="primary">dnaE2</name>
    <name evidence="9" type="ORF">ESZ_00278</name>
</gene>
<dbReference type="InterPro" id="IPR003141">
    <property type="entry name" value="Pol/His_phosphatase_N"/>
</dbReference>
<dbReference type="AlphaFoldDB" id="A0A6J5JVX8"/>
<proteinExistence type="predicted"/>
<dbReference type="SUPFAM" id="SSF89550">
    <property type="entry name" value="PHP domain-like"/>
    <property type="match status" value="1"/>
</dbReference>
<evidence type="ECO:0000256" key="5">
    <source>
        <dbReference type="ARBA" id="ARBA00022705"/>
    </source>
</evidence>
<evidence type="ECO:0000256" key="4">
    <source>
        <dbReference type="ARBA" id="ARBA00022695"/>
    </source>
</evidence>
<dbReference type="Gene3D" id="1.10.10.1600">
    <property type="entry name" value="Bacterial DNA polymerase III alpha subunit, thumb domain"/>
    <property type="match status" value="1"/>
</dbReference>
<dbReference type="Proteomes" id="UP000509549">
    <property type="component" value="Chromosome"/>
</dbReference>
<keyword evidence="4 9" id="KW-0548">Nucleotidyltransferase</keyword>
<dbReference type="InterPro" id="IPR004013">
    <property type="entry name" value="PHP_dom"/>
</dbReference>
<evidence type="ECO:0000313" key="9">
    <source>
        <dbReference type="EMBL" id="CAB3976468.1"/>
    </source>
</evidence>
<dbReference type="Pfam" id="PF02811">
    <property type="entry name" value="PHP"/>
    <property type="match status" value="1"/>
</dbReference>
<sequence length="1129" mass="131338">MNRFVHLHVHSEYSFDSGFFNVGDYVRTCYAHNYSVAALTERFNLYSFLFFYNKCLDFGIKPIIGCEIFLESEKYSYGKAVLLCKNYKGYRNLVSILAKSYLDKDVNGVPIVKYRCISSLSDDLIAIGISVDSDIGKALLNNDFVQAEYFYKFWSTVFKDRFYLSITRMGFFGENLFFERVMDFSLNKKIIFIATNEVAYLRKNELLSYRSKIAMFDDVVTRLTDSYDKSLDNKYFKSDKEMKDLFFDIPNVITNVSELVKRCNFFLKFGYDYSPKYKNRTGLSLEKYISLYTFNKLIFDYYFFSYVDFEIYISRLKVELNVIVNIGFSNYFLVTHEFICWAKDNDIFVGPGRGSGVGSLVAYLLYITGIDPVRNDLLFERFLNKDRISSPDFDVDFCIEGRDLVMDYIFEFYGIKNVAQIVTFGCMTVKSVIRDVGRILGYSYSFIDKVIKTLSSGFGVSLKHELIHNPFLKYEYDASNDVQIVIALSLKIEGVIKGIGKHAGGLLISSVELLGYLPMQYEDLEFNFLTQLDKDDSESLGFTKFDFLGLKTLTIFADVLDTLCSYYSLHDNYFFCIDYEVFDDDSTYILLDRGDTLGIFQFESYGIKSVLQKIHPYVFSDIVSLIALYRPGPLQSGLLLSFAKRKMGDEVIDYIHPKLTPILRETYGMIVYQEQVMLIAQIFANYSLADADLLRIAMSKKKTLEMLAHLKNFCYGAELNGVDKYTAEDIFYLVEKFAGYGFNKAHSVGYAVLAYTGAWLKTNFNVIFLSSLLSSDMDNIENVDFYIDECIYFGIKILPPDVNRSNYCFSILNDNAMLFGFGFIKGLGKTLIADIIFTRGIFGFFNSFFDFLYRIEVTLLTKKMLQALVYSGIFDKINKSRFKLVLIGNKLFDLYAFFNVSNYISFDSILDNFFNYFIKNFYYMVEYKNTEFASNRYFLGSFIIDFYLNYYINDFFSISKLSHKSGIYYNEIFCGVIISIYQSSKSFYSLCVGNLYDTKLILLSSLKYVYKKELLRPGKMIVIGVYSYNKRLYELFVEDFYFFKIIFSEFFDIYLSSCFLSDNFIKRFFHVVSNKSGNSIAKIRLLYFNYGKWILIKSFIYMGVSPHDDLILELKKNKEILDIKITYKF</sequence>
<feature type="domain" description="Polymerase/histidinol phosphatase N-terminal" evidence="8">
    <location>
        <begin position="5"/>
        <end position="72"/>
    </location>
</feature>
<dbReference type="NCBIfam" id="TIGR00594">
    <property type="entry name" value="polc"/>
    <property type="match status" value="1"/>
</dbReference>
<dbReference type="InterPro" id="IPR041931">
    <property type="entry name" value="DNA_pol3_alpha_thumb_dom"/>
</dbReference>
<dbReference type="GO" id="GO:0003887">
    <property type="term" value="F:DNA-directed DNA polymerase activity"/>
    <property type="evidence" value="ECO:0007669"/>
    <property type="project" value="UniProtKB-KW"/>
</dbReference>
<evidence type="ECO:0000313" key="10">
    <source>
        <dbReference type="Proteomes" id="UP000509549"/>
    </source>
</evidence>
<keyword evidence="10" id="KW-1185">Reference proteome</keyword>
<keyword evidence="3 9" id="KW-0808">Transferase</keyword>
<evidence type="ECO:0000256" key="7">
    <source>
        <dbReference type="ARBA" id="ARBA00049244"/>
    </source>
</evidence>
<dbReference type="InterPro" id="IPR011708">
    <property type="entry name" value="DNA_pol3_alpha_NTPase_dom"/>
</dbReference>
<dbReference type="InterPro" id="IPR016195">
    <property type="entry name" value="Pol/histidinol_Pase-like"/>
</dbReference>
<name>A0A6J5JVX8_9GAMM</name>
<protein>
    <recommendedName>
        <fullName evidence="2">DNA polymerase III subunit alpha</fullName>
        <ecNumber evidence="1">2.7.7.7</ecNumber>
    </recommendedName>
</protein>
<reference evidence="9 10" key="1">
    <citation type="submission" date="2020-04" db="EMBL/GenBank/DDBJ databases">
        <authorList>
            <person name="Graf S J."/>
        </authorList>
    </citation>
    <scope>NUCLEOTIDE SEQUENCE [LARGE SCALE GENOMIC DNA]</scope>
    <source>
        <strain evidence="9">1</strain>
    </source>
</reference>
<dbReference type="Gene3D" id="3.20.20.140">
    <property type="entry name" value="Metal-dependent hydrolases"/>
    <property type="match status" value="1"/>
</dbReference>
<dbReference type="Gene3D" id="1.10.150.870">
    <property type="match status" value="1"/>
</dbReference>
<dbReference type="Pfam" id="PF07733">
    <property type="entry name" value="DNA_pol3_alpha"/>
    <property type="match status" value="1"/>
</dbReference>
<dbReference type="InterPro" id="IPR040982">
    <property type="entry name" value="DNA_pol3_finger"/>
</dbReference>
<evidence type="ECO:0000259" key="8">
    <source>
        <dbReference type="SMART" id="SM00481"/>
    </source>
</evidence>
<accession>A0A6J5JVX8</accession>
<organism evidence="9 10">
    <name type="scientific">Candidatus Azoamicus ciliaticola</name>
    <dbReference type="NCBI Taxonomy" id="2652803"/>
    <lineage>
        <taxon>Bacteria</taxon>
        <taxon>Pseudomonadati</taxon>
        <taxon>Pseudomonadota</taxon>
        <taxon>Gammaproteobacteria</taxon>
        <taxon>Candidatus Azoamicaceae</taxon>
        <taxon>Candidatus Azoamicus</taxon>
    </lineage>
</organism>
<evidence type="ECO:0000256" key="6">
    <source>
        <dbReference type="ARBA" id="ARBA00022932"/>
    </source>
</evidence>
<dbReference type="KEGG" id="acil:ESZ_00278"/>
<dbReference type="RefSeq" id="WP_176604995.1">
    <property type="nucleotide sequence ID" value="NZ_LR794158.1"/>
</dbReference>
<keyword evidence="5" id="KW-0235">DNA replication</keyword>
<dbReference type="SMART" id="SM00481">
    <property type="entry name" value="POLIIIAc"/>
    <property type="match status" value="1"/>
</dbReference>
<dbReference type="PANTHER" id="PTHR32294:SF0">
    <property type="entry name" value="DNA POLYMERASE III SUBUNIT ALPHA"/>
    <property type="match status" value="1"/>
</dbReference>
<dbReference type="GO" id="GO:0006260">
    <property type="term" value="P:DNA replication"/>
    <property type="evidence" value="ECO:0007669"/>
    <property type="project" value="UniProtKB-KW"/>
</dbReference>